<gene>
    <name evidence="1" type="ORF">P167DRAFT_242102</name>
</gene>
<sequence length="232" mass="24952">MAPILKKYAAILFDLDGTLIDSTNAVIAHWTRFGNEHSIDPALILATSHGRRTIDIVRQYKPELANEEHIRALEAEIPKNNAADAKELPGARNLISRLEATGCKWAIVTSGTVALAEPWVKIMAFPRPKVFVTADSVGKGKPDPEGYLLARTLLNIPEDAAVLVVEDAPAGIRAGRAAGCDVVGLLTSHTRAEVEDAKPDFVVGDLESVEFMSRDEDGGILVLVGDPKELAN</sequence>
<protein>
    <submittedName>
        <fullName evidence="1">HAD-like protein</fullName>
    </submittedName>
</protein>
<dbReference type="GO" id="GO:0050308">
    <property type="term" value="F:sugar-phosphatase activity"/>
    <property type="evidence" value="ECO:0007669"/>
    <property type="project" value="TreeGrafter"/>
</dbReference>
<dbReference type="STRING" id="1392247.A0A3N4KN53"/>
<dbReference type="InterPro" id="IPR006439">
    <property type="entry name" value="HAD-SF_hydro_IA"/>
</dbReference>
<dbReference type="FunCoup" id="A0A3N4KN53">
    <property type="interactions" value="374"/>
</dbReference>
<evidence type="ECO:0000313" key="1">
    <source>
        <dbReference type="EMBL" id="RPB10829.1"/>
    </source>
</evidence>
<reference evidence="1 2" key="1">
    <citation type="journal article" date="2018" name="Nat. Ecol. Evol.">
        <title>Pezizomycetes genomes reveal the molecular basis of ectomycorrhizal truffle lifestyle.</title>
        <authorList>
            <person name="Murat C."/>
            <person name="Payen T."/>
            <person name="Noel B."/>
            <person name="Kuo A."/>
            <person name="Morin E."/>
            <person name="Chen J."/>
            <person name="Kohler A."/>
            <person name="Krizsan K."/>
            <person name="Balestrini R."/>
            <person name="Da Silva C."/>
            <person name="Montanini B."/>
            <person name="Hainaut M."/>
            <person name="Levati E."/>
            <person name="Barry K.W."/>
            <person name="Belfiori B."/>
            <person name="Cichocki N."/>
            <person name="Clum A."/>
            <person name="Dockter R.B."/>
            <person name="Fauchery L."/>
            <person name="Guy J."/>
            <person name="Iotti M."/>
            <person name="Le Tacon F."/>
            <person name="Lindquist E.A."/>
            <person name="Lipzen A."/>
            <person name="Malagnac F."/>
            <person name="Mello A."/>
            <person name="Molinier V."/>
            <person name="Miyauchi S."/>
            <person name="Poulain J."/>
            <person name="Riccioni C."/>
            <person name="Rubini A."/>
            <person name="Sitrit Y."/>
            <person name="Splivallo R."/>
            <person name="Traeger S."/>
            <person name="Wang M."/>
            <person name="Zifcakova L."/>
            <person name="Wipf D."/>
            <person name="Zambonelli A."/>
            <person name="Paolocci F."/>
            <person name="Nowrousian M."/>
            <person name="Ottonello S."/>
            <person name="Baldrian P."/>
            <person name="Spatafora J.W."/>
            <person name="Henrissat B."/>
            <person name="Nagy L.G."/>
            <person name="Aury J.M."/>
            <person name="Wincker P."/>
            <person name="Grigoriev I.V."/>
            <person name="Bonfante P."/>
            <person name="Martin F.M."/>
        </authorList>
    </citation>
    <scope>NUCLEOTIDE SEQUENCE [LARGE SCALE GENOMIC DNA]</scope>
    <source>
        <strain evidence="1 2">CCBAS932</strain>
    </source>
</reference>
<accession>A0A3N4KN53</accession>
<keyword evidence="2" id="KW-1185">Reference proteome</keyword>
<dbReference type="AlphaFoldDB" id="A0A3N4KN53"/>
<name>A0A3N4KN53_9PEZI</name>
<dbReference type="EMBL" id="ML119140">
    <property type="protein sequence ID" value="RPB10829.1"/>
    <property type="molecule type" value="Genomic_DNA"/>
</dbReference>
<dbReference type="InterPro" id="IPR051806">
    <property type="entry name" value="HAD-like_SPP"/>
</dbReference>
<organism evidence="1 2">
    <name type="scientific">Morchella conica CCBAS932</name>
    <dbReference type="NCBI Taxonomy" id="1392247"/>
    <lineage>
        <taxon>Eukaryota</taxon>
        <taxon>Fungi</taxon>
        <taxon>Dikarya</taxon>
        <taxon>Ascomycota</taxon>
        <taxon>Pezizomycotina</taxon>
        <taxon>Pezizomycetes</taxon>
        <taxon>Pezizales</taxon>
        <taxon>Morchellaceae</taxon>
        <taxon>Morchella</taxon>
    </lineage>
</organism>
<dbReference type="Pfam" id="PF00702">
    <property type="entry name" value="Hydrolase"/>
    <property type="match status" value="1"/>
</dbReference>
<dbReference type="InterPro" id="IPR023214">
    <property type="entry name" value="HAD_sf"/>
</dbReference>
<dbReference type="CDD" id="cd07527">
    <property type="entry name" value="HAD_ScGPP-like"/>
    <property type="match status" value="1"/>
</dbReference>
<dbReference type="SFLD" id="SFLDG01135">
    <property type="entry name" value="C1.5.6:_HAD__Beta-PGM__Phospha"/>
    <property type="match status" value="1"/>
</dbReference>
<dbReference type="OrthoDB" id="40579at2759"/>
<dbReference type="Gene3D" id="1.10.150.240">
    <property type="entry name" value="Putative phosphatase, domain 2"/>
    <property type="match status" value="1"/>
</dbReference>
<dbReference type="InterPro" id="IPR023198">
    <property type="entry name" value="PGP-like_dom2"/>
</dbReference>
<dbReference type="Gene3D" id="3.40.50.1000">
    <property type="entry name" value="HAD superfamily/HAD-like"/>
    <property type="match status" value="1"/>
</dbReference>
<dbReference type="Proteomes" id="UP000277580">
    <property type="component" value="Unassembled WGS sequence"/>
</dbReference>
<evidence type="ECO:0000313" key="2">
    <source>
        <dbReference type="Proteomes" id="UP000277580"/>
    </source>
</evidence>
<proteinExistence type="predicted"/>
<dbReference type="InParanoid" id="A0A3N4KN53"/>
<dbReference type="SFLD" id="SFLDG01129">
    <property type="entry name" value="C1.5:_HAD__Beta-PGM__Phosphata"/>
    <property type="match status" value="1"/>
</dbReference>
<dbReference type="PANTHER" id="PTHR43481">
    <property type="entry name" value="FRUCTOSE-1-PHOSPHATE PHOSPHATASE"/>
    <property type="match status" value="1"/>
</dbReference>
<dbReference type="SFLD" id="SFLDS00003">
    <property type="entry name" value="Haloacid_Dehalogenase"/>
    <property type="match status" value="1"/>
</dbReference>
<dbReference type="InterPro" id="IPR036412">
    <property type="entry name" value="HAD-like_sf"/>
</dbReference>
<dbReference type="PANTHER" id="PTHR43481:SF4">
    <property type="entry name" value="GLYCEROL-1-PHOSPHATE PHOSPHOHYDROLASE 1-RELATED"/>
    <property type="match status" value="1"/>
</dbReference>
<dbReference type="SUPFAM" id="SSF56784">
    <property type="entry name" value="HAD-like"/>
    <property type="match status" value="1"/>
</dbReference>
<dbReference type="NCBIfam" id="TIGR01509">
    <property type="entry name" value="HAD-SF-IA-v3"/>
    <property type="match status" value="1"/>
</dbReference>
<dbReference type="PRINTS" id="PR00413">
    <property type="entry name" value="HADHALOGNASE"/>
</dbReference>